<name>A0A8J8WG20_CHIOP</name>
<organism evidence="2 3">
    <name type="scientific">Chionoecetes opilio</name>
    <name type="common">Atlantic snow crab</name>
    <name type="synonym">Cancer opilio</name>
    <dbReference type="NCBI Taxonomy" id="41210"/>
    <lineage>
        <taxon>Eukaryota</taxon>
        <taxon>Metazoa</taxon>
        <taxon>Ecdysozoa</taxon>
        <taxon>Arthropoda</taxon>
        <taxon>Crustacea</taxon>
        <taxon>Multicrustacea</taxon>
        <taxon>Malacostraca</taxon>
        <taxon>Eumalacostraca</taxon>
        <taxon>Eucarida</taxon>
        <taxon>Decapoda</taxon>
        <taxon>Pleocyemata</taxon>
        <taxon>Brachyura</taxon>
        <taxon>Eubrachyura</taxon>
        <taxon>Majoidea</taxon>
        <taxon>Majidae</taxon>
        <taxon>Chionoecetes</taxon>
    </lineage>
</organism>
<keyword evidence="3" id="KW-1185">Reference proteome</keyword>
<comment type="caution">
    <text evidence="2">The sequence shown here is derived from an EMBL/GenBank/DDBJ whole genome shotgun (WGS) entry which is preliminary data.</text>
</comment>
<reference evidence="2" key="1">
    <citation type="submission" date="2020-07" db="EMBL/GenBank/DDBJ databases">
        <title>The High-quality genome of the commercially important snow crab, Chionoecetes opilio.</title>
        <authorList>
            <person name="Jeong J.-H."/>
            <person name="Ryu S."/>
        </authorList>
    </citation>
    <scope>NUCLEOTIDE SEQUENCE</scope>
    <source>
        <strain evidence="2">MADBK_172401_WGS</strain>
        <tissue evidence="2">Digestive gland</tissue>
    </source>
</reference>
<feature type="region of interest" description="Disordered" evidence="1">
    <location>
        <begin position="1"/>
        <end position="22"/>
    </location>
</feature>
<evidence type="ECO:0000313" key="3">
    <source>
        <dbReference type="Proteomes" id="UP000770661"/>
    </source>
</evidence>
<evidence type="ECO:0000256" key="1">
    <source>
        <dbReference type="SAM" id="MobiDB-lite"/>
    </source>
</evidence>
<dbReference type="Proteomes" id="UP000770661">
    <property type="component" value="Unassembled WGS sequence"/>
</dbReference>
<proteinExistence type="predicted"/>
<dbReference type="EMBL" id="JACEEZ010025474">
    <property type="protein sequence ID" value="KAG0700420.1"/>
    <property type="molecule type" value="Genomic_DNA"/>
</dbReference>
<accession>A0A8J8WG20</accession>
<gene>
    <name evidence="2" type="ORF">GWK47_025592</name>
</gene>
<sequence length="107" mass="11619">MWLSSEFHSARPPTHATPLNDAPTSAAIALPRGRCNSTQQCPDVLPEHLPLWLCPCGSACMGPSEIPGQQRGYEDRPALPTERGKCNYTMPRRPTTQPAPVAFLLGP</sequence>
<dbReference type="AlphaFoldDB" id="A0A8J8WG20"/>
<evidence type="ECO:0000313" key="2">
    <source>
        <dbReference type="EMBL" id="KAG0700420.1"/>
    </source>
</evidence>
<feature type="region of interest" description="Disordered" evidence="1">
    <location>
        <begin position="67"/>
        <end position="99"/>
    </location>
</feature>
<feature type="compositionally biased region" description="Basic and acidic residues" evidence="1">
    <location>
        <begin position="72"/>
        <end position="85"/>
    </location>
</feature>
<protein>
    <submittedName>
        <fullName evidence="2">Uncharacterized protein</fullName>
    </submittedName>
</protein>